<name>A0A644XF41_9ZZZZ</name>
<organism evidence="1">
    <name type="scientific">bioreactor metagenome</name>
    <dbReference type="NCBI Taxonomy" id="1076179"/>
    <lineage>
        <taxon>unclassified sequences</taxon>
        <taxon>metagenomes</taxon>
        <taxon>ecological metagenomes</taxon>
    </lineage>
</organism>
<proteinExistence type="predicted"/>
<dbReference type="EMBL" id="VSSQ01002348">
    <property type="protein sequence ID" value="MPM14846.1"/>
    <property type="molecule type" value="Genomic_DNA"/>
</dbReference>
<accession>A0A644XF41</accession>
<protein>
    <submittedName>
        <fullName evidence="1">Uncharacterized protein</fullName>
    </submittedName>
</protein>
<reference evidence="1" key="1">
    <citation type="submission" date="2019-08" db="EMBL/GenBank/DDBJ databases">
        <authorList>
            <person name="Kucharzyk K."/>
            <person name="Murdoch R.W."/>
            <person name="Higgins S."/>
            <person name="Loffler F."/>
        </authorList>
    </citation>
    <scope>NUCLEOTIDE SEQUENCE</scope>
</reference>
<gene>
    <name evidence="1" type="ORF">SDC9_61210</name>
</gene>
<evidence type="ECO:0000313" key="1">
    <source>
        <dbReference type="EMBL" id="MPM14846.1"/>
    </source>
</evidence>
<dbReference type="AlphaFoldDB" id="A0A644XF41"/>
<comment type="caution">
    <text evidence="1">The sequence shown here is derived from an EMBL/GenBank/DDBJ whole genome shotgun (WGS) entry which is preliminary data.</text>
</comment>
<sequence>MVHPQVVIASDVCLHQWIPQLSALKFWHGVQQTLCLVGQRICIVVKCWSNGSCSYNGPYSLSVGSLALRAVYLEPELQKIGNVVFAAEVYGDFRKFLRLDGAFFRSVSQSHVEPAPISGSGYTDVVVRDKSGLKHFILPVCVCTPIAVVIRLRTLIISLLIIQLLKLSSICQIDSIVNLFETERSIQVDNGLTRLCLFRRDYNNSIGAAYSKNGQR</sequence>